<name>A0A0D9X0R0_9ORYZ</name>
<reference evidence="2" key="3">
    <citation type="submission" date="2015-04" db="UniProtKB">
        <authorList>
            <consortium name="EnsemblPlants"/>
        </authorList>
    </citation>
    <scope>IDENTIFICATION</scope>
</reference>
<protein>
    <submittedName>
        <fullName evidence="2">Uncharacterized protein</fullName>
    </submittedName>
</protein>
<sequence>MAAAVKVEKFRVVEVQRIHGVPHLGRRDDLCDDEEFERVMRDVVFGRDYDPKKDYRRLHTDPIAMLELMEFYHKMGMIEGKCVAYDLVEDEDDEETDGDEETDEDETDEGVEAVEVEIEAEPKTEERPVKEEEEKEKKPVKAEEAVDFRGMDATPDSPDEQVTRVVVDYVMLIMRGFRIQAQFATTVDRAEKTVQLLRTQRTGKCTLMGIGWL</sequence>
<feature type="region of interest" description="Disordered" evidence="1">
    <location>
        <begin position="90"/>
        <end position="159"/>
    </location>
</feature>
<evidence type="ECO:0000256" key="1">
    <source>
        <dbReference type="SAM" id="MobiDB-lite"/>
    </source>
</evidence>
<proteinExistence type="predicted"/>
<dbReference type="HOGENOM" id="CLU_1296025_0_0_1"/>
<dbReference type="Proteomes" id="UP000032180">
    <property type="component" value="Chromosome 7"/>
</dbReference>
<reference evidence="2 3" key="1">
    <citation type="submission" date="2012-08" db="EMBL/GenBank/DDBJ databases">
        <title>Oryza genome evolution.</title>
        <authorList>
            <person name="Wing R.A."/>
        </authorList>
    </citation>
    <scope>NUCLEOTIDE SEQUENCE</scope>
</reference>
<evidence type="ECO:0000313" key="2">
    <source>
        <dbReference type="EnsemblPlants" id="LPERR07G17170.1"/>
    </source>
</evidence>
<feature type="compositionally biased region" description="Basic and acidic residues" evidence="1">
    <location>
        <begin position="120"/>
        <end position="150"/>
    </location>
</feature>
<reference evidence="3" key="2">
    <citation type="submission" date="2013-12" db="EMBL/GenBank/DDBJ databases">
        <authorList>
            <person name="Yu Y."/>
            <person name="Lee S."/>
            <person name="de Baynast K."/>
            <person name="Wissotski M."/>
            <person name="Liu L."/>
            <person name="Talag J."/>
            <person name="Goicoechea J."/>
            <person name="Angelova A."/>
            <person name="Jetty R."/>
            <person name="Kudrna D."/>
            <person name="Golser W."/>
            <person name="Rivera L."/>
            <person name="Zhang J."/>
            <person name="Wing R."/>
        </authorList>
    </citation>
    <scope>NUCLEOTIDE SEQUENCE</scope>
</reference>
<accession>A0A0D9X0R0</accession>
<dbReference type="EnsemblPlants" id="LPERR07G17170.1">
    <property type="protein sequence ID" value="LPERR07G17170.1"/>
    <property type="gene ID" value="LPERR07G17170"/>
</dbReference>
<keyword evidence="3" id="KW-1185">Reference proteome</keyword>
<organism evidence="2 3">
    <name type="scientific">Leersia perrieri</name>
    <dbReference type="NCBI Taxonomy" id="77586"/>
    <lineage>
        <taxon>Eukaryota</taxon>
        <taxon>Viridiplantae</taxon>
        <taxon>Streptophyta</taxon>
        <taxon>Embryophyta</taxon>
        <taxon>Tracheophyta</taxon>
        <taxon>Spermatophyta</taxon>
        <taxon>Magnoliopsida</taxon>
        <taxon>Liliopsida</taxon>
        <taxon>Poales</taxon>
        <taxon>Poaceae</taxon>
        <taxon>BOP clade</taxon>
        <taxon>Oryzoideae</taxon>
        <taxon>Oryzeae</taxon>
        <taxon>Oryzinae</taxon>
        <taxon>Leersia</taxon>
    </lineage>
</organism>
<dbReference type="Gramene" id="LPERR07G17170.1">
    <property type="protein sequence ID" value="LPERR07G17170.1"/>
    <property type="gene ID" value="LPERR07G17170"/>
</dbReference>
<evidence type="ECO:0000313" key="3">
    <source>
        <dbReference type="Proteomes" id="UP000032180"/>
    </source>
</evidence>
<dbReference type="AlphaFoldDB" id="A0A0D9X0R0"/>
<feature type="compositionally biased region" description="Acidic residues" evidence="1">
    <location>
        <begin position="90"/>
        <end position="119"/>
    </location>
</feature>